<sequence>MGIIRAEHVARLLCAEDGNPVLIVHGGRADVISASDLDDPRYKGAMRLADRSDLVPAQGGEPTDAEIEALAQRLDTAVSRQGG</sequence>
<gene>
    <name evidence="1" type="ORF">FHS13_003587</name>
</gene>
<organism evidence="1 2">
    <name type="scientific">Nocardiopsis algeriensis</name>
    <dbReference type="NCBI Taxonomy" id="1478215"/>
    <lineage>
        <taxon>Bacteria</taxon>
        <taxon>Bacillati</taxon>
        <taxon>Actinomycetota</taxon>
        <taxon>Actinomycetes</taxon>
        <taxon>Streptosporangiales</taxon>
        <taxon>Nocardiopsidaceae</taxon>
        <taxon>Nocardiopsis</taxon>
    </lineage>
</organism>
<protein>
    <submittedName>
        <fullName evidence="1">Uncharacterized protein</fullName>
    </submittedName>
</protein>
<dbReference type="Proteomes" id="UP000536604">
    <property type="component" value="Unassembled WGS sequence"/>
</dbReference>
<evidence type="ECO:0000313" key="1">
    <source>
        <dbReference type="EMBL" id="MBB6121613.1"/>
    </source>
</evidence>
<dbReference type="AlphaFoldDB" id="A0A841ISG3"/>
<keyword evidence="2" id="KW-1185">Reference proteome</keyword>
<accession>A0A841ISG3</accession>
<name>A0A841ISG3_9ACTN</name>
<dbReference type="EMBL" id="JACHJO010000011">
    <property type="protein sequence ID" value="MBB6121613.1"/>
    <property type="molecule type" value="Genomic_DNA"/>
</dbReference>
<comment type="caution">
    <text evidence="1">The sequence shown here is derived from an EMBL/GenBank/DDBJ whole genome shotgun (WGS) entry which is preliminary data.</text>
</comment>
<reference evidence="1 2" key="1">
    <citation type="submission" date="2020-08" db="EMBL/GenBank/DDBJ databases">
        <title>Genomic Encyclopedia of Type Strains, Phase III (KMG-III): the genomes of soil and plant-associated and newly described type strains.</title>
        <authorList>
            <person name="Whitman W."/>
        </authorList>
    </citation>
    <scope>NUCLEOTIDE SEQUENCE [LARGE SCALE GENOMIC DNA]</scope>
    <source>
        <strain evidence="1 2">CECT 8712</strain>
    </source>
</reference>
<evidence type="ECO:0000313" key="2">
    <source>
        <dbReference type="Proteomes" id="UP000536604"/>
    </source>
</evidence>
<dbReference type="RefSeq" id="WP_184293061.1">
    <property type="nucleotide sequence ID" value="NZ_JACHJO010000011.1"/>
</dbReference>
<proteinExistence type="predicted"/>